<keyword evidence="2" id="KW-1133">Transmembrane helix</keyword>
<evidence type="ECO:0000313" key="4">
    <source>
        <dbReference type="EMBL" id="OQD81650.1"/>
    </source>
</evidence>
<keyword evidence="2" id="KW-0812">Transmembrane</keyword>
<feature type="region of interest" description="Disordered" evidence="1">
    <location>
        <begin position="187"/>
        <end position="208"/>
    </location>
</feature>
<proteinExistence type="predicted"/>
<evidence type="ECO:0000256" key="3">
    <source>
        <dbReference type="SAM" id="SignalP"/>
    </source>
</evidence>
<dbReference type="Proteomes" id="UP000191672">
    <property type="component" value="Unassembled WGS sequence"/>
</dbReference>
<dbReference type="PANTHER" id="PTHR34883">
    <property type="entry name" value="SERINE-RICH PROTEIN, PUTATIVE-RELATED-RELATED"/>
    <property type="match status" value="1"/>
</dbReference>
<dbReference type="SUPFAM" id="SSF49503">
    <property type="entry name" value="Cupredoxins"/>
    <property type="match status" value="1"/>
</dbReference>
<evidence type="ECO:0008006" key="6">
    <source>
        <dbReference type="Google" id="ProtNLM"/>
    </source>
</evidence>
<evidence type="ECO:0000256" key="2">
    <source>
        <dbReference type="SAM" id="Phobius"/>
    </source>
</evidence>
<protein>
    <recommendedName>
        <fullName evidence="6">Phytocyanin domain-containing protein</fullName>
    </recommendedName>
</protein>
<dbReference type="InterPro" id="IPR052953">
    <property type="entry name" value="Ser-rich/MCO-related"/>
</dbReference>
<dbReference type="EMBL" id="MDYN01000026">
    <property type="protein sequence ID" value="OQD81650.1"/>
    <property type="molecule type" value="Genomic_DNA"/>
</dbReference>
<organism evidence="4 5">
    <name type="scientific">Penicillium antarcticum</name>
    <dbReference type="NCBI Taxonomy" id="416450"/>
    <lineage>
        <taxon>Eukaryota</taxon>
        <taxon>Fungi</taxon>
        <taxon>Dikarya</taxon>
        <taxon>Ascomycota</taxon>
        <taxon>Pezizomycotina</taxon>
        <taxon>Eurotiomycetes</taxon>
        <taxon>Eurotiomycetidae</taxon>
        <taxon>Eurotiales</taxon>
        <taxon>Aspergillaceae</taxon>
        <taxon>Penicillium</taxon>
    </lineage>
</organism>
<evidence type="ECO:0000256" key="1">
    <source>
        <dbReference type="SAM" id="MobiDB-lite"/>
    </source>
</evidence>
<sequence>MTPMKFLLFVLPLTNAQYGSNDTSMTTTASTTTTGSASSSTHKVDVGKNGFTFDPETLTVAAGEKVEFHFYPQNHSMTQASFDNPCHPISASSFSSGFMPTTKASETVFTLTINDTTPLWFYCGQIGHCQAGMVGVINPPSNGQDTLDSFKKAANTAVGSTIPASVQGGILEKSGAETLSSNSSSATVSASATTSEPASGTTSSTVSPTSAANSVGIAFDMCILVILASFAALCMM</sequence>
<evidence type="ECO:0000313" key="5">
    <source>
        <dbReference type="Proteomes" id="UP000191672"/>
    </source>
</evidence>
<feature type="transmembrane region" description="Helical" evidence="2">
    <location>
        <begin position="215"/>
        <end position="235"/>
    </location>
</feature>
<feature type="compositionally biased region" description="Low complexity" evidence="1">
    <location>
        <begin position="23"/>
        <end position="41"/>
    </location>
</feature>
<gene>
    <name evidence="4" type="ORF">PENANT_c026G06337</name>
</gene>
<keyword evidence="5" id="KW-1185">Reference proteome</keyword>
<accession>A0A1V6PXA7</accession>
<dbReference type="STRING" id="416450.A0A1V6PXA7"/>
<feature type="region of interest" description="Disordered" evidence="1">
    <location>
        <begin position="21"/>
        <end position="41"/>
    </location>
</feature>
<dbReference type="InterPro" id="IPR008972">
    <property type="entry name" value="Cupredoxin"/>
</dbReference>
<comment type="caution">
    <text evidence="4">The sequence shown here is derived from an EMBL/GenBank/DDBJ whole genome shotgun (WGS) entry which is preliminary data.</text>
</comment>
<feature type="chain" id="PRO_5012099238" description="Phytocyanin domain-containing protein" evidence="3">
    <location>
        <begin position="17"/>
        <end position="236"/>
    </location>
</feature>
<feature type="signal peptide" evidence="3">
    <location>
        <begin position="1"/>
        <end position="16"/>
    </location>
</feature>
<dbReference type="PANTHER" id="PTHR34883:SF15">
    <property type="entry name" value="EXTRACELLULAR SERINE-RICH PROTEIN"/>
    <property type="match status" value="1"/>
</dbReference>
<keyword evidence="3" id="KW-0732">Signal</keyword>
<dbReference type="CDD" id="cd00920">
    <property type="entry name" value="Cupredoxin"/>
    <property type="match status" value="1"/>
</dbReference>
<keyword evidence="2" id="KW-0472">Membrane</keyword>
<dbReference type="Gene3D" id="2.60.40.420">
    <property type="entry name" value="Cupredoxins - blue copper proteins"/>
    <property type="match status" value="1"/>
</dbReference>
<name>A0A1V6PXA7_9EURO</name>
<reference evidence="5" key="1">
    <citation type="journal article" date="2017" name="Nat. Microbiol.">
        <title>Global analysis of biosynthetic gene clusters reveals vast potential of secondary metabolite production in Penicillium species.</title>
        <authorList>
            <person name="Nielsen J.C."/>
            <person name="Grijseels S."/>
            <person name="Prigent S."/>
            <person name="Ji B."/>
            <person name="Dainat J."/>
            <person name="Nielsen K.F."/>
            <person name="Frisvad J.C."/>
            <person name="Workman M."/>
            <person name="Nielsen J."/>
        </authorList>
    </citation>
    <scope>NUCLEOTIDE SEQUENCE [LARGE SCALE GENOMIC DNA]</scope>
    <source>
        <strain evidence="5">IBT 31811</strain>
    </source>
</reference>
<dbReference type="AlphaFoldDB" id="A0A1V6PXA7"/>